<feature type="region of interest" description="Disordered" evidence="1">
    <location>
        <begin position="191"/>
        <end position="222"/>
    </location>
</feature>
<dbReference type="WBParaSite" id="jg15681">
    <property type="protein sequence ID" value="jg15681"/>
    <property type="gene ID" value="jg15681"/>
</dbReference>
<feature type="region of interest" description="Disordered" evidence="1">
    <location>
        <begin position="319"/>
        <end position="345"/>
    </location>
</feature>
<feature type="region of interest" description="Disordered" evidence="1">
    <location>
        <begin position="1"/>
        <end position="78"/>
    </location>
</feature>
<dbReference type="Proteomes" id="UP000887574">
    <property type="component" value="Unplaced"/>
</dbReference>
<feature type="compositionally biased region" description="Low complexity" evidence="1">
    <location>
        <begin position="9"/>
        <end position="18"/>
    </location>
</feature>
<feature type="compositionally biased region" description="Low complexity" evidence="1">
    <location>
        <begin position="33"/>
        <end position="44"/>
    </location>
</feature>
<name>A0A915D5T8_9BILA</name>
<dbReference type="AlphaFoldDB" id="A0A915D5T8"/>
<reference evidence="3" key="1">
    <citation type="submission" date="2022-11" db="UniProtKB">
        <authorList>
            <consortium name="WormBaseParasite"/>
        </authorList>
    </citation>
    <scope>IDENTIFICATION</scope>
</reference>
<evidence type="ECO:0000313" key="3">
    <source>
        <dbReference type="WBParaSite" id="jg15681"/>
    </source>
</evidence>
<sequence length="410" mass="44499">MAMRRDVSGGELSSSSGSKIPKCNKSAKNLVNLRLLKSSSMEESSASERKKRLREDQQRLQENQKAISQMSQSASPAAGYGWYTSGDSAVPRRLPSTTLIPISPMTGSVMLGSSFGARRFVPEDCPVSGSVSSGAVAQEEKVNEEGCGEVTERLGEQVGTSKLLSKNKELDYIDLNTIFEPRVEKVDTGMESSDVWIDPSGTLKAKRDSPPPLPKSSPPKESGCDLWEVPLAGLCEKTTIIPTYAHLTGDEREKNTSQPLKAGGKIKRRESPSTSSHGLFSTRSLRLAAAKIAEASPILRRKTKASSVDMEVQPVITTSTVRRENRKRPNTGYATPKSAKKGRNDDFEDRILKAIEQESAETSFGKMVGQSLASLSIRSRAIAKLKIQEVLTYAALESMMFCASTSSPSM</sequence>
<proteinExistence type="predicted"/>
<accession>A0A915D5T8</accession>
<evidence type="ECO:0000256" key="1">
    <source>
        <dbReference type="SAM" id="MobiDB-lite"/>
    </source>
</evidence>
<protein>
    <submittedName>
        <fullName evidence="3">Uncharacterized protein</fullName>
    </submittedName>
</protein>
<evidence type="ECO:0000313" key="2">
    <source>
        <dbReference type="Proteomes" id="UP000887574"/>
    </source>
</evidence>
<feature type="compositionally biased region" description="Polar residues" evidence="1">
    <location>
        <begin position="60"/>
        <end position="75"/>
    </location>
</feature>
<organism evidence="2 3">
    <name type="scientific">Ditylenchus dipsaci</name>
    <dbReference type="NCBI Taxonomy" id="166011"/>
    <lineage>
        <taxon>Eukaryota</taxon>
        <taxon>Metazoa</taxon>
        <taxon>Ecdysozoa</taxon>
        <taxon>Nematoda</taxon>
        <taxon>Chromadorea</taxon>
        <taxon>Rhabditida</taxon>
        <taxon>Tylenchina</taxon>
        <taxon>Tylenchomorpha</taxon>
        <taxon>Sphaerularioidea</taxon>
        <taxon>Anguinidae</taxon>
        <taxon>Anguininae</taxon>
        <taxon>Ditylenchus</taxon>
    </lineage>
</organism>
<keyword evidence="2" id="KW-1185">Reference proteome</keyword>
<feature type="region of interest" description="Disordered" evidence="1">
    <location>
        <begin position="246"/>
        <end position="279"/>
    </location>
</feature>